<dbReference type="EMBL" id="QUSY01000875">
    <property type="protein sequence ID" value="RHY26937.1"/>
    <property type="molecule type" value="Genomic_DNA"/>
</dbReference>
<protein>
    <submittedName>
        <fullName evidence="2">Uncharacterized protein</fullName>
    </submittedName>
</protein>
<evidence type="ECO:0000256" key="1">
    <source>
        <dbReference type="SAM" id="Phobius"/>
    </source>
</evidence>
<feature type="transmembrane region" description="Helical" evidence="1">
    <location>
        <begin position="46"/>
        <end position="66"/>
    </location>
</feature>
<gene>
    <name evidence="2" type="ORF">DYB32_007710</name>
</gene>
<feature type="transmembrane region" description="Helical" evidence="1">
    <location>
        <begin position="12"/>
        <end position="34"/>
    </location>
</feature>
<keyword evidence="1" id="KW-0812">Transmembrane</keyword>
<accession>A0A418APJ9</accession>
<keyword evidence="3" id="KW-1185">Reference proteome</keyword>
<evidence type="ECO:0000313" key="2">
    <source>
        <dbReference type="EMBL" id="RHY26937.1"/>
    </source>
</evidence>
<name>A0A418APJ9_9STRA</name>
<organism evidence="2 3">
    <name type="scientific">Aphanomyces invadans</name>
    <dbReference type="NCBI Taxonomy" id="157072"/>
    <lineage>
        <taxon>Eukaryota</taxon>
        <taxon>Sar</taxon>
        <taxon>Stramenopiles</taxon>
        <taxon>Oomycota</taxon>
        <taxon>Saprolegniomycetes</taxon>
        <taxon>Saprolegniales</taxon>
        <taxon>Verrucalvaceae</taxon>
        <taxon>Aphanomyces</taxon>
    </lineage>
</organism>
<dbReference type="Proteomes" id="UP000285060">
    <property type="component" value="Unassembled WGS sequence"/>
</dbReference>
<comment type="caution">
    <text evidence="2">The sequence shown here is derived from an EMBL/GenBank/DDBJ whole genome shotgun (WGS) entry which is preliminary data.</text>
</comment>
<feature type="transmembrane region" description="Helical" evidence="1">
    <location>
        <begin position="78"/>
        <end position="100"/>
    </location>
</feature>
<proteinExistence type="predicted"/>
<evidence type="ECO:0000313" key="3">
    <source>
        <dbReference type="Proteomes" id="UP000285060"/>
    </source>
</evidence>
<feature type="transmembrane region" description="Helical" evidence="1">
    <location>
        <begin position="133"/>
        <end position="151"/>
    </location>
</feature>
<dbReference type="AlphaFoldDB" id="A0A418APJ9"/>
<keyword evidence="1" id="KW-1133">Transmembrane helix</keyword>
<reference evidence="2 3" key="1">
    <citation type="submission" date="2018-08" db="EMBL/GenBank/DDBJ databases">
        <title>Aphanomyces genome sequencing and annotation.</title>
        <authorList>
            <person name="Minardi D."/>
            <person name="Oidtmann B."/>
            <person name="Van Der Giezen M."/>
            <person name="Studholme D.J."/>
        </authorList>
    </citation>
    <scope>NUCLEOTIDE SEQUENCE [LARGE SCALE GENOMIC DNA]</scope>
    <source>
        <strain evidence="2 3">NJM0002</strain>
    </source>
</reference>
<sequence>MRCREWLEECCSGTALFLCNGIDLSCGIALVAYGSYLGLNHFAPEWLFAPLLALGGLLVITALMSWCGSACRSCTPLLLLSSWLLVLVALFELVLAIVILTQGSAIERFLQDHQVELHLTDDELRLLKTHKFIPAYVLIGLFVMEVFRYCCSSFLRRSRHENKYAYMNLKNLKDMEAELVRDSRKQDLSSKYENLKGHYKAKYSQPLVAD</sequence>
<keyword evidence="1" id="KW-0472">Membrane</keyword>
<dbReference type="VEuPathDB" id="FungiDB:H310_07770"/>